<organism evidence="2 3">
    <name type="scientific">Haematococcus lacustris</name>
    <name type="common">Green alga</name>
    <name type="synonym">Haematococcus pluvialis</name>
    <dbReference type="NCBI Taxonomy" id="44745"/>
    <lineage>
        <taxon>Eukaryota</taxon>
        <taxon>Viridiplantae</taxon>
        <taxon>Chlorophyta</taxon>
        <taxon>core chlorophytes</taxon>
        <taxon>Chlorophyceae</taxon>
        <taxon>CS clade</taxon>
        <taxon>Chlamydomonadales</taxon>
        <taxon>Haematococcaceae</taxon>
        <taxon>Haematococcus</taxon>
    </lineage>
</organism>
<comment type="caution">
    <text evidence="2">The sequence shown here is derived from an EMBL/GenBank/DDBJ whole genome shotgun (WGS) entry which is preliminary data.</text>
</comment>
<reference evidence="2 3" key="1">
    <citation type="submission" date="2020-02" db="EMBL/GenBank/DDBJ databases">
        <title>Draft genome sequence of Haematococcus lacustris strain NIES-144.</title>
        <authorList>
            <person name="Morimoto D."/>
            <person name="Nakagawa S."/>
            <person name="Yoshida T."/>
            <person name="Sawayama S."/>
        </authorList>
    </citation>
    <scope>NUCLEOTIDE SEQUENCE [LARGE SCALE GENOMIC DNA]</scope>
    <source>
        <strain evidence="2 3">NIES-144</strain>
    </source>
</reference>
<evidence type="ECO:0000256" key="1">
    <source>
        <dbReference type="SAM" id="MobiDB-lite"/>
    </source>
</evidence>
<dbReference type="EMBL" id="BLLF01007892">
    <property type="protein sequence ID" value="GFH33163.1"/>
    <property type="molecule type" value="Genomic_DNA"/>
</dbReference>
<feature type="non-terminal residue" evidence="2">
    <location>
        <position position="141"/>
    </location>
</feature>
<feature type="non-terminal residue" evidence="2">
    <location>
        <position position="1"/>
    </location>
</feature>
<evidence type="ECO:0000313" key="2">
    <source>
        <dbReference type="EMBL" id="GFH33163.1"/>
    </source>
</evidence>
<feature type="compositionally biased region" description="Low complexity" evidence="1">
    <location>
        <begin position="20"/>
        <end position="31"/>
    </location>
</feature>
<dbReference type="AlphaFoldDB" id="A0A6A0ALJ2"/>
<accession>A0A6A0ALJ2</accession>
<feature type="region of interest" description="Disordered" evidence="1">
    <location>
        <begin position="11"/>
        <end position="31"/>
    </location>
</feature>
<keyword evidence="3" id="KW-1185">Reference proteome</keyword>
<protein>
    <submittedName>
        <fullName evidence="2">Peptidase_S8 domain-containing protein</fullName>
    </submittedName>
</protein>
<proteinExistence type="predicted"/>
<evidence type="ECO:0000313" key="3">
    <source>
        <dbReference type="Proteomes" id="UP000485058"/>
    </source>
</evidence>
<name>A0A6A0ALJ2_HAELA</name>
<gene>
    <name evidence="2" type="ORF">HaLaN_32488</name>
</gene>
<dbReference type="Proteomes" id="UP000485058">
    <property type="component" value="Unassembled WGS sequence"/>
</dbReference>
<sequence>GLSHPSLLPWPTQGLPTRAPAPASSSQPAPSSTPGLDILWLVNGSFAPAAAALLEWQQPLQGVARHCKVELLLEHGSLLVAACPLDVEAVLGWLAAQPSVRWLSPRMQMVLHNRMAGAIVQSGSLLPGQDAASIAKHPLWQ</sequence>